<name>A0A977L1C2_9CYAN</name>
<feature type="compositionally biased region" description="Basic and acidic residues" evidence="1">
    <location>
        <begin position="86"/>
        <end position="102"/>
    </location>
</feature>
<feature type="region of interest" description="Disordered" evidence="1">
    <location>
        <begin position="69"/>
        <end position="102"/>
    </location>
</feature>
<dbReference type="AlphaFoldDB" id="A0A977L1C2"/>
<dbReference type="KEGG" id="wna:KA717_14685"/>
<accession>A0A977L1C2</accession>
<reference evidence="2" key="1">
    <citation type="submission" date="2021-04" db="EMBL/GenBank/DDBJ databases">
        <title>Genome sequence of Woronichinia naegeliana from Washington state freshwater lake bloom.</title>
        <authorList>
            <person name="Dreher T.W."/>
        </authorList>
    </citation>
    <scope>NUCLEOTIDE SEQUENCE</scope>
    <source>
        <strain evidence="2">WA131</strain>
    </source>
</reference>
<evidence type="ECO:0000256" key="1">
    <source>
        <dbReference type="SAM" id="MobiDB-lite"/>
    </source>
</evidence>
<dbReference type="EMBL" id="CP073041">
    <property type="protein sequence ID" value="UXE63713.1"/>
    <property type="molecule type" value="Genomic_DNA"/>
</dbReference>
<evidence type="ECO:0000313" key="2">
    <source>
        <dbReference type="EMBL" id="UXE63713.1"/>
    </source>
</evidence>
<sequence>MATSDRKRRILDHVTQSADGLKFLNTNLKSAAPEPETPLPIVEPPPIAPPPVSITKVSSEERKRRILNHVTQSSGEFGSFSLDPSESEKKRVLEHLRKSVEP</sequence>
<feature type="compositionally biased region" description="Pro residues" evidence="1">
    <location>
        <begin position="35"/>
        <end position="52"/>
    </location>
</feature>
<feature type="region of interest" description="Disordered" evidence="1">
    <location>
        <begin position="30"/>
        <end position="52"/>
    </location>
</feature>
<dbReference type="Proteomes" id="UP001065613">
    <property type="component" value="Chromosome"/>
</dbReference>
<proteinExistence type="predicted"/>
<gene>
    <name evidence="2" type="ORF">KA717_14685</name>
</gene>
<protein>
    <submittedName>
        <fullName evidence="2">Uncharacterized protein</fullName>
    </submittedName>
</protein>
<organism evidence="2">
    <name type="scientific">Woronichinia naegeliana WA131</name>
    <dbReference type="NCBI Taxonomy" id="2824559"/>
    <lineage>
        <taxon>Bacteria</taxon>
        <taxon>Bacillati</taxon>
        <taxon>Cyanobacteriota</taxon>
        <taxon>Cyanophyceae</taxon>
        <taxon>Synechococcales</taxon>
        <taxon>Coelosphaeriaceae</taxon>
        <taxon>Woronichinia</taxon>
    </lineage>
</organism>